<gene>
    <name evidence="2" type="ORF">BJX67DRAFT_340559</name>
</gene>
<protein>
    <submittedName>
        <fullName evidence="2">Uncharacterized protein</fullName>
    </submittedName>
</protein>
<dbReference type="RefSeq" id="XP_070890739.1">
    <property type="nucleotide sequence ID" value="XM_071027804.1"/>
</dbReference>
<dbReference type="EMBL" id="JBFXLQ010000002">
    <property type="protein sequence ID" value="KAL2871760.1"/>
    <property type="molecule type" value="Genomic_DNA"/>
</dbReference>
<accession>A0ABR4M592</accession>
<proteinExistence type="predicted"/>
<evidence type="ECO:0000256" key="1">
    <source>
        <dbReference type="SAM" id="MobiDB-lite"/>
    </source>
</evidence>
<dbReference type="GeneID" id="98142876"/>
<sequence length="154" mass="17275">MTIRPYSYGDSPHSTPKAEKETLGAAEPCRNRPRMHPATTHSQQVLFVQPFRVTFVEIRQNLGEDAEANSNNLPPSSMHIEHCTTNLAACNVRLLKLDPKIAFFRGVGKRRGSRGGTILDPCLNVRRFWGLIEGMRLRGFYLTPASPHPGIPKR</sequence>
<organism evidence="2 3">
    <name type="scientific">Aspergillus lucknowensis</name>
    <dbReference type="NCBI Taxonomy" id="176173"/>
    <lineage>
        <taxon>Eukaryota</taxon>
        <taxon>Fungi</taxon>
        <taxon>Dikarya</taxon>
        <taxon>Ascomycota</taxon>
        <taxon>Pezizomycotina</taxon>
        <taxon>Eurotiomycetes</taxon>
        <taxon>Eurotiomycetidae</taxon>
        <taxon>Eurotiales</taxon>
        <taxon>Aspergillaceae</taxon>
        <taxon>Aspergillus</taxon>
        <taxon>Aspergillus subgen. Nidulantes</taxon>
    </lineage>
</organism>
<evidence type="ECO:0000313" key="2">
    <source>
        <dbReference type="EMBL" id="KAL2871760.1"/>
    </source>
</evidence>
<name>A0ABR4M592_9EURO</name>
<dbReference type="Proteomes" id="UP001610432">
    <property type="component" value="Unassembled WGS sequence"/>
</dbReference>
<comment type="caution">
    <text evidence="2">The sequence shown here is derived from an EMBL/GenBank/DDBJ whole genome shotgun (WGS) entry which is preliminary data.</text>
</comment>
<reference evidence="2 3" key="1">
    <citation type="submission" date="2024-07" db="EMBL/GenBank/DDBJ databases">
        <title>Section-level genome sequencing and comparative genomics of Aspergillus sections Usti and Cavernicolus.</title>
        <authorList>
            <consortium name="Lawrence Berkeley National Laboratory"/>
            <person name="Nybo J.L."/>
            <person name="Vesth T.C."/>
            <person name="Theobald S."/>
            <person name="Frisvad J.C."/>
            <person name="Larsen T.O."/>
            <person name="Kjaerboelling I."/>
            <person name="Rothschild-Mancinelli K."/>
            <person name="Lyhne E.K."/>
            <person name="Kogle M.E."/>
            <person name="Barry K."/>
            <person name="Clum A."/>
            <person name="Na H."/>
            <person name="Ledsgaard L."/>
            <person name="Lin J."/>
            <person name="Lipzen A."/>
            <person name="Kuo A."/>
            <person name="Riley R."/>
            <person name="Mondo S."/>
            <person name="Labutti K."/>
            <person name="Haridas S."/>
            <person name="Pangalinan J."/>
            <person name="Salamov A.A."/>
            <person name="Simmons B.A."/>
            <person name="Magnuson J.K."/>
            <person name="Chen J."/>
            <person name="Drula E."/>
            <person name="Henrissat B."/>
            <person name="Wiebenga A."/>
            <person name="Lubbers R.J."/>
            <person name="Gomes A.C."/>
            <person name="Macurrencykelacurrency M.R."/>
            <person name="Stajich J."/>
            <person name="Grigoriev I.V."/>
            <person name="Mortensen U.H."/>
            <person name="De Vries R.P."/>
            <person name="Baker S.E."/>
            <person name="Andersen M.R."/>
        </authorList>
    </citation>
    <scope>NUCLEOTIDE SEQUENCE [LARGE SCALE GENOMIC DNA]</scope>
    <source>
        <strain evidence="2 3">CBS 449.75</strain>
    </source>
</reference>
<evidence type="ECO:0000313" key="3">
    <source>
        <dbReference type="Proteomes" id="UP001610432"/>
    </source>
</evidence>
<keyword evidence="3" id="KW-1185">Reference proteome</keyword>
<feature type="region of interest" description="Disordered" evidence="1">
    <location>
        <begin position="1"/>
        <end position="30"/>
    </location>
</feature>